<dbReference type="RefSeq" id="WP_136540973.1">
    <property type="nucleotide sequence ID" value="NZ_STGU01000006.1"/>
</dbReference>
<comment type="similarity">
    <text evidence="1">Belongs to the AHA1 family.</text>
</comment>
<dbReference type="Gene3D" id="3.30.530.20">
    <property type="match status" value="1"/>
</dbReference>
<dbReference type="Pfam" id="PF08327">
    <property type="entry name" value="AHSA1"/>
    <property type="match status" value="1"/>
</dbReference>
<dbReference type="AlphaFoldDB" id="A0A4V4HQW9"/>
<sequence length="148" mass="17230">MTDKLEILNERIFTASRAAVFDAFADPAKLATWWGPHGFTNRIDEFDFRVGGDWRVIMTSSDGTDFANRWTFQEIEPARRMVALHHEPMHVFTLEMTFEEDASGTRLTWRMLFEPTDENRELQKFIRAANEQNFDRLEQVLATGAILT</sequence>
<comment type="caution">
    <text evidence="3">The sequence shown here is derived from an EMBL/GenBank/DDBJ whole genome shotgun (WGS) entry which is preliminary data.</text>
</comment>
<dbReference type="Proteomes" id="UP000307378">
    <property type="component" value="Unassembled WGS sequence"/>
</dbReference>
<protein>
    <submittedName>
        <fullName evidence="3">ATPase</fullName>
    </submittedName>
</protein>
<proteinExistence type="inferred from homology"/>
<dbReference type="InterPro" id="IPR013538">
    <property type="entry name" value="ASHA1/2-like_C"/>
</dbReference>
<dbReference type="EMBL" id="STGU01000006">
    <property type="protein sequence ID" value="THV35316.1"/>
    <property type="molecule type" value="Genomic_DNA"/>
</dbReference>
<feature type="domain" description="Activator of Hsp90 ATPase homologue 1/2-like C-terminal" evidence="2">
    <location>
        <begin position="15"/>
        <end position="141"/>
    </location>
</feature>
<name>A0A4V4HQW9_9HYPH</name>
<organism evidence="3 4">
    <name type="scientific">Rhizobium rosettiformans W3</name>
    <dbReference type="NCBI Taxonomy" id="538378"/>
    <lineage>
        <taxon>Bacteria</taxon>
        <taxon>Pseudomonadati</taxon>
        <taxon>Pseudomonadota</taxon>
        <taxon>Alphaproteobacteria</taxon>
        <taxon>Hyphomicrobiales</taxon>
        <taxon>Rhizobiaceae</taxon>
        <taxon>Rhizobium/Agrobacterium group</taxon>
        <taxon>Rhizobium</taxon>
    </lineage>
</organism>
<evidence type="ECO:0000259" key="2">
    <source>
        <dbReference type="Pfam" id="PF08327"/>
    </source>
</evidence>
<evidence type="ECO:0000256" key="1">
    <source>
        <dbReference type="ARBA" id="ARBA00006817"/>
    </source>
</evidence>
<gene>
    <name evidence="3" type="ORF">FAA86_12325</name>
</gene>
<evidence type="ECO:0000313" key="3">
    <source>
        <dbReference type="EMBL" id="THV35316.1"/>
    </source>
</evidence>
<dbReference type="InterPro" id="IPR023393">
    <property type="entry name" value="START-like_dom_sf"/>
</dbReference>
<evidence type="ECO:0000313" key="4">
    <source>
        <dbReference type="Proteomes" id="UP000307378"/>
    </source>
</evidence>
<reference evidence="3 4" key="1">
    <citation type="submission" date="2019-04" db="EMBL/GenBank/DDBJ databases">
        <title>genome sequence of strain W3.</title>
        <authorList>
            <person name="Gao J."/>
            <person name="Sun J."/>
        </authorList>
    </citation>
    <scope>NUCLEOTIDE SEQUENCE [LARGE SCALE GENOMIC DNA]</scope>
    <source>
        <strain evidence="3 4">W3</strain>
    </source>
</reference>
<accession>A0A4V4HQW9</accession>
<dbReference type="SUPFAM" id="SSF55961">
    <property type="entry name" value="Bet v1-like"/>
    <property type="match status" value="1"/>
</dbReference>